<proteinExistence type="predicted"/>
<protein>
    <submittedName>
        <fullName evidence="1">Uncharacterized protein</fullName>
    </submittedName>
</protein>
<dbReference type="AlphaFoldDB" id="A0A0F8VGY4"/>
<comment type="caution">
    <text evidence="1">The sequence shown here is derived from an EMBL/GenBank/DDBJ whole genome shotgun (WGS) entry which is preliminary data.</text>
</comment>
<name>A0A0F8VGY4_9ZZZZ</name>
<organism evidence="1">
    <name type="scientific">marine sediment metagenome</name>
    <dbReference type="NCBI Taxonomy" id="412755"/>
    <lineage>
        <taxon>unclassified sequences</taxon>
        <taxon>metagenomes</taxon>
        <taxon>ecological metagenomes</taxon>
    </lineage>
</organism>
<accession>A0A0F8VGY4</accession>
<sequence>MLGNIVCGNLEELSKGKGLDLLQSTFNTLISELANYLNLQPFYPKLIPLVSFS</sequence>
<reference evidence="1" key="1">
    <citation type="journal article" date="2015" name="Nature">
        <title>Complex archaea that bridge the gap between prokaryotes and eukaryotes.</title>
        <authorList>
            <person name="Spang A."/>
            <person name="Saw J.H."/>
            <person name="Jorgensen S.L."/>
            <person name="Zaremba-Niedzwiedzka K."/>
            <person name="Martijn J."/>
            <person name="Lind A.E."/>
            <person name="van Eijk R."/>
            <person name="Schleper C."/>
            <person name="Guy L."/>
            <person name="Ettema T.J."/>
        </authorList>
    </citation>
    <scope>NUCLEOTIDE SEQUENCE</scope>
</reference>
<gene>
    <name evidence="1" type="ORF">LCGC14_3167990</name>
</gene>
<dbReference type="EMBL" id="LAZR01070229">
    <property type="protein sequence ID" value="KKK43708.1"/>
    <property type="molecule type" value="Genomic_DNA"/>
</dbReference>
<evidence type="ECO:0000313" key="1">
    <source>
        <dbReference type="EMBL" id="KKK43708.1"/>
    </source>
</evidence>